<dbReference type="InterPro" id="IPR052533">
    <property type="entry name" value="WalJ/YycJ-like"/>
</dbReference>
<gene>
    <name evidence="2" type="ORF">HMPREF3185_00540</name>
</gene>
<dbReference type="AlphaFoldDB" id="A0A134BBM7"/>
<evidence type="ECO:0000313" key="3">
    <source>
        <dbReference type="Proteomes" id="UP000070224"/>
    </source>
</evidence>
<evidence type="ECO:0000313" key="2">
    <source>
        <dbReference type="EMBL" id="KXB77357.1"/>
    </source>
</evidence>
<dbReference type="RefSeq" id="WP_044115832.1">
    <property type="nucleotide sequence ID" value="NZ_KQ960429.1"/>
</dbReference>
<organism evidence="2 3">
    <name type="scientific">Porphyromonas somerae</name>
    <dbReference type="NCBI Taxonomy" id="322095"/>
    <lineage>
        <taxon>Bacteria</taxon>
        <taxon>Pseudomonadati</taxon>
        <taxon>Bacteroidota</taxon>
        <taxon>Bacteroidia</taxon>
        <taxon>Bacteroidales</taxon>
        <taxon>Porphyromonadaceae</taxon>
        <taxon>Porphyromonas</taxon>
    </lineage>
</organism>
<dbReference type="PANTHER" id="PTHR47619">
    <property type="entry name" value="METALLO-HYDROLASE YYCJ-RELATED"/>
    <property type="match status" value="1"/>
</dbReference>
<dbReference type="Pfam" id="PF12706">
    <property type="entry name" value="Lactamase_B_2"/>
    <property type="match status" value="1"/>
</dbReference>
<dbReference type="PANTHER" id="PTHR47619:SF1">
    <property type="entry name" value="EXODEOXYRIBONUCLEASE WALJ"/>
    <property type="match status" value="1"/>
</dbReference>
<evidence type="ECO:0000259" key="1">
    <source>
        <dbReference type="SMART" id="SM00849"/>
    </source>
</evidence>
<dbReference type="PATRIC" id="fig|322095.3.peg.530"/>
<dbReference type="SUPFAM" id="SSF56281">
    <property type="entry name" value="Metallo-hydrolase/oxidoreductase"/>
    <property type="match status" value="1"/>
</dbReference>
<feature type="domain" description="Metallo-beta-lactamase" evidence="1">
    <location>
        <begin position="12"/>
        <end position="196"/>
    </location>
</feature>
<dbReference type="Gene3D" id="3.60.15.10">
    <property type="entry name" value="Ribonuclease Z/Hydroxyacylglutathione hydrolase-like"/>
    <property type="match status" value="1"/>
</dbReference>
<name>A0A134BBM7_9PORP</name>
<sequence length="269" mass="29627">MIRFMCLSSGSSGNCYYIGDEAGGFLIDAGIPIRTITKTLKAEGIPLDGGAIHGVIVTHDHADHIRTVGVIGGVYHLPVYATRLVHDSIANSRFVQDPIGPSRREIKIYEPFTVAGFTIEPFPVPHDSAENVGYHITKGDFRFTLATDVGHVTDDIADYIGRADHVVLEANYDPEMLRSGSYPEFLKGRVASPQGHLSNDEAAELLARVYHTGMKNVWLCHLSKDNNHPDLCWKTVEQRLFAEGIRVGKDLSLTALKRTTASPMYLLEP</sequence>
<dbReference type="InterPro" id="IPR001279">
    <property type="entry name" value="Metallo-B-lactamas"/>
</dbReference>
<proteinExistence type="predicted"/>
<dbReference type="SMART" id="SM00849">
    <property type="entry name" value="Lactamase_B"/>
    <property type="match status" value="1"/>
</dbReference>
<dbReference type="EMBL" id="LSDK01000045">
    <property type="protein sequence ID" value="KXB77357.1"/>
    <property type="molecule type" value="Genomic_DNA"/>
</dbReference>
<dbReference type="STRING" id="322095.HMPREF3185_00540"/>
<protein>
    <submittedName>
        <fullName evidence="2">Metallo-beta-lactamase domain protein</fullName>
    </submittedName>
</protein>
<reference evidence="3" key="1">
    <citation type="submission" date="2016-01" db="EMBL/GenBank/DDBJ databases">
        <authorList>
            <person name="Mitreva M."/>
            <person name="Pepin K.H."/>
            <person name="Mihindukulasuriya K.A."/>
            <person name="Fulton R."/>
            <person name="Fronick C."/>
            <person name="O'Laughlin M."/>
            <person name="Miner T."/>
            <person name="Herter B."/>
            <person name="Rosa B.A."/>
            <person name="Cordes M."/>
            <person name="Tomlinson C."/>
            <person name="Wollam A."/>
            <person name="Palsikar V.B."/>
            <person name="Mardis E.R."/>
            <person name="Wilson R.K."/>
        </authorList>
    </citation>
    <scope>NUCLEOTIDE SEQUENCE [LARGE SCALE GENOMIC DNA]</scope>
    <source>
        <strain evidence="3">KA00683</strain>
    </source>
</reference>
<dbReference type="Proteomes" id="UP000070224">
    <property type="component" value="Unassembled WGS sequence"/>
</dbReference>
<comment type="caution">
    <text evidence="2">The sequence shown here is derived from an EMBL/GenBank/DDBJ whole genome shotgun (WGS) entry which is preliminary data.</text>
</comment>
<keyword evidence="3" id="KW-1185">Reference proteome</keyword>
<dbReference type="InterPro" id="IPR036866">
    <property type="entry name" value="RibonucZ/Hydroxyglut_hydro"/>
</dbReference>
<accession>A0A134BBM7</accession>
<dbReference type="OrthoDB" id="9781189at2"/>